<evidence type="ECO:0000313" key="1">
    <source>
        <dbReference type="EMBL" id="KAK3708568.1"/>
    </source>
</evidence>
<protein>
    <submittedName>
        <fullName evidence="1">Uncharacterized protein</fullName>
    </submittedName>
</protein>
<dbReference type="Proteomes" id="UP001281147">
    <property type="component" value="Unassembled WGS sequence"/>
</dbReference>
<gene>
    <name evidence="1" type="ORF">LTR37_011463</name>
</gene>
<accession>A0ACC3N2R6</accession>
<reference evidence="1" key="1">
    <citation type="submission" date="2023-07" db="EMBL/GenBank/DDBJ databases">
        <title>Black Yeasts Isolated from many extreme environments.</title>
        <authorList>
            <person name="Coleine C."/>
            <person name="Stajich J.E."/>
            <person name="Selbmann L."/>
        </authorList>
    </citation>
    <scope>NUCLEOTIDE SEQUENCE</scope>
    <source>
        <strain evidence="1">CCFEE 5714</strain>
    </source>
</reference>
<comment type="caution">
    <text evidence="1">The sequence shown here is derived from an EMBL/GenBank/DDBJ whole genome shotgun (WGS) entry which is preliminary data.</text>
</comment>
<evidence type="ECO:0000313" key="2">
    <source>
        <dbReference type="Proteomes" id="UP001281147"/>
    </source>
</evidence>
<keyword evidence="2" id="KW-1185">Reference proteome</keyword>
<sequence>MSNPFLSKACKPGHGTIHLALLPPNTPRLKTLNYHYPLKLISPAPSRAGDDLVHTVYLLTYGGGLVAGDSIDLHVTIEASTRLILLTQGSTKLYKSPSRDVVSRQYMIVDLAPGAALCYLPDPVQPFERSCFEQRQIYNIAFPKDESCDTGSLCVLDWVLNGRPANGENWSFLRYGSKNEIYLCQPESNRRLLLRDNVLLDCKDLASRMDDLAVFGTLILYGPLFKNLGQFFLDEFKALPRIGGRKWDSSSESGDEDVDPAVVRRLQRQRQETADRLLWSAAFVRGCVVVKFGARDVESGRKWLRDMLVEEGSVLESFGERALLCLR</sequence>
<proteinExistence type="predicted"/>
<organism evidence="1 2">
    <name type="scientific">Vermiconidia calcicola</name>
    <dbReference type="NCBI Taxonomy" id="1690605"/>
    <lineage>
        <taxon>Eukaryota</taxon>
        <taxon>Fungi</taxon>
        <taxon>Dikarya</taxon>
        <taxon>Ascomycota</taxon>
        <taxon>Pezizomycotina</taxon>
        <taxon>Dothideomycetes</taxon>
        <taxon>Dothideomycetidae</taxon>
        <taxon>Mycosphaerellales</taxon>
        <taxon>Extremaceae</taxon>
        <taxon>Vermiconidia</taxon>
    </lineage>
</organism>
<name>A0ACC3N2R6_9PEZI</name>
<dbReference type="EMBL" id="JAUTXU010000100">
    <property type="protein sequence ID" value="KAK3708568.1"/>
    <property type="molecule type" value="Genomic_DNA"/>
</dbReference>